<protein>
    <submittedName>
        <fullName evidence="6">FAD dependent oxidoreductase family protein</fullName>
    </submittedName>
</protein>
<dbReference type="GO" id="GO:0046872">
    <property type="term" value="F:metal ion binding"/>
    <property type="evidence" value="ECO:0007669"/>
    <property type="project" value="UniProtKB-KW"/>
</dbReference>
<dbReference type="GO" id="GO:0051539">
    <property type="term" value="F:4 iron, 4 sulfur cluster binding"/>
    <property type="evidence" value="ECO:0007669"/>
    <property type="project" value="UniProtKB-KW"/>
</dbReference>
<dbReference type="SUPFAM" id="SSF51905">
    <property type="entry name" value="FAD/NAD(P)-binding domain"/>
    <property type="match status" value="1"/>
</dbReference>
<dbReference type="PATRIC" id="fig|44252.3.peg.3594"/>
<evidence type="ECO:0000313" key="6">
    <source>
        <dbReference type="EMBL" id="KFN08063.1"/>
    </source>
</evidence>
<evidence type="ECO:0000256" key="2">
    <source>
        <dbReference type="ARBA" id="ARBA00022723"/>
    </source>
</evidence>
<evidence type="ECO:0000256" key="3">
    <source>
        <dbReference type="ARBA" id="ARBA00023002"/>
    </source>
</evidence>
<evidence type="ECO:0000313" key="7">
    <source>
        <dbReference type="Proteomes" id="UP000029278"/>
    </source>
</evidence>
<keyword evidence="7" id="KW-1185">Reference proteome</keyword>
<accession>A0A090ZCG4</accession>
<dbReference type="InterPro" id="IPR036188">
    <property type="entry name" value="FAD/NAD-bd_sf"/>
</dbReference>
<proteinExistence type="predicted"/>
<keyword evidence="1" id="KW-0004">4Fe-4S</keyword>
<dbReference type="EMBL" id="JMQA01000030">
    <property type="protein sequence ID" value="KFN08063.1"/>
    <property type="molecule type" value="Genomic_DNA"/>
</dbReference>
<keyword evidence="5" id="KW-0411">Iron-sulfur</keyword>
<dbReference type="RefSeq" id="WP_036625049.1">
    <property type="nucleotide sequence ID" value="NZ_JAHAJO010000007.1"/>
</dbReference>
<gene>
    <name evidence="6" type="ORF">DJ90_3457</name>
</gene>
<evidence type="ECO:0000256" key="1">
    <source>
        <dbReference type="ARBA" id="ARBA00022485"/>
    </source>
</evidence>
<evidence type="ECO:0000256" key="5">
    <source>
        <dbReference type="ARBA" id="ARBA00023014"/>
    </source>
</evidence>
<comment type="caution">
    <text evidence="6">The sequence shown here is derived from an EMBL/GenBank/DDBJ whole genome shotgun (WGS) entry which is preliminary data.</text>
</comment>
<dbReference type="STRING" id="44252.DJ90_3457"/>
<evidence type="ECO:0000256" key="4">
    <source>
        <dbReference type="ARBA" id="ARBA00023004"/>
    </source>
</evidence>
<organism evidence="6 7">
    <name type="scientific">Paenibacillus macerans</name>
    <name type="common">Bacillus macerans</name>
    <dbReference type="NCBI Taxonomy" id="44252"/>
    <lineage>
        <taxon>Bacteria</taxon>
        <taxon>Bacillati</taxon>
        <taxon>Bacillota</taxon>
        <taxon>Bacilli</taxon>
        <taxon>Bacillales</taxon>
        <taxon>Paenibacillaceae</taxon>
        <taxon>Paenibacillus</taxon>
    </lineage>
</organism>
<dbReference type="PANTHER" id="PTHR43498">
    <property type="entry name" value="FERREDOXIN:COB-COM HETERODISULFIDE REDUCTASE SUBUNIT A"/>
    <property type="match status" value="1"/>
</dbReference>
<keyword evidence="2" id="KW-0479">Metal-binding</keyword>
<dbReference type="GeneID" id="77008878"/>
<dbReference type="GO" id="GO:0016491">
    <property type="term" value="F:oxidoreductase activity"/>
    <property type="evidence" value="ECO:0007669"/>
    <property type="project" value="UniProtKB-KW"/>
</dbReference>
<keyword evidence="3" id="KW-0560">Oxidoreductase</keyword>
<sequence>MVEKEYDVIVMGGGPSGFIAAIAAGRTGARTLLVDKNGFLGGAATSAALGPISPFHIRDEQVVKGIPQQFMDRMVEYGASPGHCKVLDPYGSGAYLGFFDRERYKYIAYEMVREAGADVLLHSMFSGTLTEAGRVTGVKVVNKSGENILKAKVVVDATGDGDVAGGAGAEFVLGRAKDRKMQPSTLMFEMGNVDTEKLYQYILDNPDDFEWKSDVIPIRKYSDRLVSKYFVAQGFKQLVKQAVDNGELHIGRDSILLLNSVHPGVIHFNSTRVIDVDGTNADSRTAGEIEGRRQVESIVKFMNKYVPGFEQAFLSMTGSELGVRESRHIVGNYVLQADDVIEGRRFDDVITRGYFPIDVHNMAGKAGYGDPETAGAWIDIKDSYDIPYRCLVPVKVDGLLMAGRCISATSEAHGSFRTQGSVMAIGQAAGTAAGLSAKQGIQPRELDIKELQAELLNNGASLRRDPEAVERETRNAQKYAAEFLQANKRHITPNI</sequence>
<name>A0A090ZCG4_PAEMA</name>
<keyword evidence="4" id="KW-0408">Iron</keyword>
<dbReference type="OrthoDB" id="9777740at2"/>
<reference evidence="6 7" key="1">
    <citation type="submission" date="2014-04" db="EMBL/GenBank/DDBJ databases">
        <authorList>
            <person name="Bishop-Lilly K.A."/>
            <person name="Broomall S.M."/>
            <person name="Chain P.S."/>
            <person name="Chertkov O."/>
            <person name="Coyne S.R."/>
            <person name="Daligault H.E."/>
            <person name="Davenport K.W."/>
            <person name="Erkkila T."/>
            <person name="Frey K.G."/>
            <person name="Gibbons H.S."/>
            <person name="Gu W."/>
            <person name="Jaissle J."/>
            <person name="Johnson S.L."/>
            <person name="Koroleva G.I."/>
            <person name="Ladner J.T."/>
            <person name="Lo C.-C."/>
            <person name="Minogue T.D."/>
            <person name="Munk C."/>
            <person name="Palacios G.F."/>
            <person name="Redden C.L."/>
            <person name="Rosenzweig C.N."/>
            <person name="Scholz M.B."/>
            <person name="Teshima H."/>
            <person name="Xu Y."/>
        </authorList>
    </citation>
    <scope>NUCLEOTIDE SEQUENCE [LARGE SCALE GENOMIC DNA]</scope>
    <source>
        <strain evidence="6 7">8244</strain>
    </source>
</reference>
<dbReference type="PANTHER" id="PTHR43498:SF1">
    <property type="entry name" value="COB--COM HETERODISULFIDE REDUCTASE IRON-SULFUR SUBUNIT A"/>
    <property type="match status" value="1"/>
</dbReference>
<dbReference type="Gene3D" id="3.50.50.60">
    <property type="entry name" value="FAD/NAD(P)-binding domain"/>
    <property type="match status" value="1"/>
</dbReference>
<dbReference type="Proteomes" id="UP000029278">
    <property type="component" value="Unassembled WGS sequence"/>
</dbReference>
<dbReference type="Pfam" id="PF12831">
    <property type="entry name" value="FAD_oxidored"/>
    <property type="match status" value="1"/>
</dbReference>
<dbReference type="HOGENOM" id="CLU_045820_0_0_9"/>
<dbReference type="AlphaFoldDB" id="A0A090ZCG4"/>
<dbReference type="InterPro" id="IPR039650">
    <property type="entry name" value="HdrA-like"/>
</dbReference>